<dbReference type="Proteomes" id="UP000052012">
    <property type="component" value="Unassembled WGS sequence"/>
</dbReference>
<proteinExistence type="predicted"/>
<sequence length="246" mass="27815">MVKQPYGGYLPVRTFNKTQFDDSKKIKSDEENISASLVGLAVDYLTRFCQHESFESAFAISLMGIKNYQIVTHDTVDLTALEVKGLDDASIINACKLATFDVWYRNPRAAVLAKENYELCPNSATINNIKVMVQRTLDFFEQYEPIVENGFVMPGGYTTMVSTGDGDYLTTHTLVDLKVSKNNITNKYTLQIAMYYLMGRHSTNQHFQSINTLAIFNPRLNMLYSKSIDEIDANVLSAIEYDVIGY</sequence>
<dbReference type="EMBL" id="AYYQ01000036">
    <property type="protein sequence ID" value="KRM67581.1"/>
    <property type="molecule type" value="Genomic_DNA"/>
</dbReference>
<organism evidence="1 2">
    <name type="scientific">Apilactobacillus ozensis DSM 23829 = JCM 17196</name>
    <dbReference type="NCBI Taxonomy" id="1423781"/>
    <lineage>
        <taxon>Bacteria</taxon>
        <taxon>Bacillati</taxon>
        <taxon>Bacillota</taxon>
        <taxon>Bacilli</taxon>
        <taxon>Lactobacillales</taxon>
        <taxon>Lactobacillaceae</taxon>
        <taxon>Apilactobacillus</taxon>
    </lineage>
</organism>
<dbReference type="PATRIC" id="fig|1423781.4.peg.757"/>
<evidence type="ECO:0000313" key="2">
    <source>
        <dbReference type="Proteomes" id="UP000052012"/>
    </source>
</evidence>
<evidence type="ECO:0000313" key="1">
    <source>
        <dbReference type="EMBL" id="KRM67581.1"/>
    </source>
</evidence>
<reference evidence="1 2" key="1">
    <citation type="journal article" date="2015" name="Genome Announc.">
        <title>Expanding the biotechnology potential of lactobacilli through comparative genomics of 213 strains and associated genera.</title>
        <authorList>
            <person name="Sun Z."/>
            <person name="Harris H.M."/>
            <person name="McCann A."/>
            <person name="Guo C."/>
            <person name="Argimon S."/>
            <person name="Zhang W."/>
            <person name="Yang X."/>
            <person name="Jeffery I.B."/>
            <person name="Cooney J.C."/>
            <person name="Kagawa T.F."/>
            <person name="Liu W."/>
            <person name="Song Y."/>
            <person name="Salvetti E."/>
            <person name="Wrobel A."/>
            <person name="Rasinkangas P."/>
            <person name="Parkhill J."/>
            <person name="Rea M.C."/>
            <person name="O'Sullivan O."/>
            <person name="Ritari J."/>
            <person name="Douillard F.P."/>
            <person name="Paul Ross R."/>
            <person name="Yang R."/>
            <person name="Briner A.E."/>
            <person name="Felis G.E."/>
            <person name="de Vos W.M."/>
            <person name="Barrangou R."/>
            <person name="Klaenhammer T.R."/>
            <person name="Caufield P.W."/>
            <person name="Cui Y."/>
            <person name="Zhang H."/>
            <person name="O'Toole P.W."/>
        </authorList>
    </citation>
    <scope>NUCLEOTIDE SEQUENCE [LARGE SCALE GENOMIC DNA]</scope>
    <source>
        <strain evidence="1 2">DSM 23829</strain>
    </source>
</reference>
<name>A0A0R2AKQ2_9LACO</name>
<comment type="caution">
    <text evidence="1">The sequence shown here is derived from an EMBL/GenBank/DDBJ whole genome shotgun (WGS) entry which is preliminary data.</text>
</comment>
<keyword evidence="2" id="KW-1185">Reference proteome</keyword>
<dbReference type="AlphaFoldDB" id="A0A0R2AKQ2"/>
<gene>
    <name evidence="1" type="ORF">FD06_GL000733</name>
</gene>
<accession>A0A0R2AKQ2</accession>
<protein>
    <submittedName>
        <fullName evidence="1">Uncharacterized protein</fullName>
    </submittedName>
</protein>